<evidence type="ECO:0000313" key="12">
    <source>
        <dbReference type="EMBL" id="RPJ67076.1"/>
    </source>
</evidence>
<dbReference type="NCBIfam" id="TIGR01450">
    <property type="entry name" value="recC"/>
    <property type="match status" value="1"/>
</dbReference>
<comment type="similarity">
    <text evidence="10">Belongs to the RecC family.</text>
</comment>
<dbReference type="AlphaFoldDB" id="A0A3N5Y2Z5"/>
<evidence type="ECO:0000256" key="6">
    <source>
        <dbReference type="ARBA" id="ARBA00022839"/>
    </source>
</evidence>
<dbReference type="Gene3D" id="3.40.50.10930">
    <property type="match status" value="1"/>
</dbReference>
<dbReference type="InterPro" id="IPR041500">
    <property type="entry name" value="RecC_C"/>
</dbReference>
<comment type="function">
    <text evidence="10">A helicase/nuclease that prepares dsDNA breaks (DSB) for recombinational DNA repair. Binds to DSBs and unwinds DNA via a highly rapid and processive ATP-dependent bidirectional helicase activity. Unwinds dsDNA until it encounters a Chi (crossover hotspot instigator) sequence from the 3' direction. Cuts ssDNA a few nucleotides 3' to the Chi site. The properties and activities of the enzyme are changed at Chi. The Chi-altered holoenzyme produces a long 3'-ssDNA overhang and facilitates RecA-binding to the ssDNA for homologous DNA recombination and repair. Holoenzyme degrades any linearized DNA that is unable to undergo homologous recombination. In the holoenzyme this subunit recognizes the wild-type Chi sequence, and when added to isolated RecB increases its ATP-dependent helicase processivity.</text>
</comment>
<proteinExistence type="inferred from homology"/>
<comment type="miscellaneous">
    <text evidence="10">In the RecBCD complex, RecB has a slow 3'-5' helicase, an exonuclease activity and loads RecA onto ssDNA, RecD has a fast 5'-3' helicase activity, while RecC stimulates the ATPase and processivity of the RecB helicase and contributes to recognition of the Chi site.</text>
</comment>
<evidence type="ECO:0000259" key="11">
    <source>
        <dbReference type="Pfam" id="PF17946"/>
    </source>
</evidence>
<dbReference type="GO" id="GO:0000724">
    <property type="term" value="P:double-strand break repair via homologous recombination"/>
    <property type="evidence" value="ECO:0007669"/>
    <property type="project" value="UniProtKB-UniRule"/>
</dbReference>
<dbReference type="GO" id="GO:0005524">
    <property type="term" value="F:ATP binding"/>
    <property type="evidence" value="ECO:0007669"/>
    <property type="project" value="UniProtKB-UniRule"/>
</dbReference>
<comment type="caution">
    <text evidence="12">The sequence shown here is derived from an EMBL/GenBank/DDBJ whole genome shotgun (WGS) entry which is preliminary data.</text>
</comment>
<keyword evidence="7 10" id="KW-0067">ATP-binding</keyword>
<protein>
    <recommendedName>
        <fullName evidence="10">RecBCD enzyme subunit RecC</fullName>
    </recommendedName>
    <alternativeName>
        <fullName evidence="10">Exonuclease V subunit RecC</fullName>
        <shortName evidence="10">ExoV subunit RecC</shortName>
    </alternativeName>
    <alternativeName>
        <fullName evidence="10">Helicase/nuclease RecBCD subunit RecC</fullName>
    </alternativeName>
</protein>
<dbReference type="GO" id="GO:0009338">
    <property type="term" value="C:exodeoxyribonuclease V complex"/>
    <property type="evidence" value="ECO:0007669"/>
    <property type="project" value="InterPro"/>
</dbReference>
<comment type="subunit">
    <text evidence="10">Heterotrimer of RecB, RecC and RecD. All subunits contribute to DNA-binding.</text>
</comment>
<keyword evidence="4 10" id="KW-0378">Hydrolase</keyword>
<keyword evidence="8 10" id="KW-0238">DNA-binding</keyword>
<evidence type="ECO:0000256" key="3">
    <source>
        <dbReference type="ARBA" id="ARBA00022763"/>
    </source>
</evidence>
<dbReference type="OrthoDB" id="9762834at2"/>
<dbReference type="GO" id="GO:0003677">
    <property type="term" value="F:DNA binding"/>
    <property type="evidence" value="ECO:0007669"/>
    <property type="project" value="UniProtKB-UniRule"/>
</dbReference>
<evidence type="ECO:0000256" key="8">
    <source>
        <dbReference type="ARBA" id="ARBA00023125"/>
    </source>
</evidence>
<accession>A0A3N5Y2Z5</accession>
<keyword evidence="5 10" id="KW-0347">Helicase</keyword>
<dbReference type="GO" id="GO:0003678">
    <property type="term" value="F:DNA helicase activity"/>
    <property type="evidence" value="ECO:0007669"/>
    <property type="project" value="UniProtKB-UniRule"/>
</dbReference>
<dbReference type="InterPro" id="IPR006697">
    <property type="entry name" value="RecC"/>
</dbReference>
<keyword evidence="13" id="KW-1185">Reference proteome</keyword>
<keyword evidence="3 10" id="KW-0227">DNA damage</keyword>
<dbReference type="InterPro" id="IPR027417">
    <property type="entry name" value="P-loop_NTPase"/>
</dbReference>
<keyword evidence="9 10" id="KW-0234">DNA repair</keyword>
<dbReference type="InterPro" id="IPR013986">
    <property type="entry name" value="DExx_box_DNA_helicase_dom_sf"/>
</dbReference>
<name>A0A3N5Y2Z5_9ALTE</name>
<dbReference type="PIRSF" id="PIRSF000980">
    <property type="entry name" value="RecC"/>
    <property type="match status" value="1"/>
</dbReference>
<keyword evidence="6 10" id="KW-0269">Exonuclease</keyword>
<dbReference type="PANTHER" id="PTHR30591">
    <property type="entry name" value="RECBCD ENZYME SUBUNIT RECC"/>
    <property type="match status" value="1"/>
</dbReference>
<dbReference type="SUPFAM" id="SSF52980">
    <property type="entry name" value="Restriction endonuclease-like"/>
    <property type="match status" value="1"/>
</dbReference>
<dbReference type="RefSeq" id="WP_124026981.1">
    <property type="nucleotide sequence ID" value="NZ_JBHRSN010000015.1"/>
</dbReference>
<dbReference type="SUPFAM" id="SSF52540">
    <property type="entry name" value="P-loop containing nucleoside triphosphate hydrolases"/>
    <property type="match status" value="2"/>
</dbReference>
<dbReference type="Pfam" id="PF04257">
    <property type="entry name" value="Exonuc_V_gamma"/>
    <property type="match status" value="1"/>
</dbReference>
<evidence type="ECO:0000256" key="2">
    <source>
        <dbReference type="ARBA" id="ARBA00022741"/>
    </source>
</evidence>
<gene>
    <name evidence="10 12" type="primary">recC</name>
    <name evidence="12" type="ORF">DRW07_05915</name>
</gene>
<dbReference type="EMBL" id="RPOK01000002">
    <property type="protein sequence ID" value="RPJ67076.1"/>
    <property type="molecule type" value="Genomic_DNA"/>
</dbReference>
<evidence type="ECO:0000256" key="9">
    <source>
        <dbReference type="ARBA" id="ARBA00023204"/>
    </source>
</evidence>
<feature type="domain" description="RecC C-terminal" evidence="11">
    <location>
        <begin position="800"/>
        <end position="1008"/>
    </location>
</feature>
<evidence type="ECO:0000256" key="7">
    <source>
        <dbReference type="ARBA" id="ARBA00022840"/>
    </source>
</evidence>
<dbReference type="Proteomes" id="UP000275281">
    <property type="component" value="Unassembled WGS sequence"/>
</dbReference>
<dbReference type="InterPro" id="IPR011335">
    <property type="entry name" value="Restrct_endonuc-II-like"/>
</dbReference>
<dbReference type="PANTHER" id="PTHR30591:SF1">
    <property type="entry name" value="RECBCD ENZYME SUBUNIT RECC"/>
    <property type="match status" value="1"/>
</dbReference>
<dbReference type="HAMAP" id="MF_01486">
    <property type="entry name" value="RecC"/>
    <property type="match status" value="1"/>
</dbReference>
<evidence type="ECO:0000313" key="13">
    <source>
        <dbReference type="Proteomes" id="UP000275281"/>
    </source>
</evidence>
<evidence type="ECO:0000256" key="10">
    <source>
        <dbReference type="HAMAP-Rule" id="MF_01486"/>
    </source>
</evidence>
<evidence type="ECO:0000256" key="1">
    <source>
        <dbReference type="ARBA" id="ARBA00022722"/>
    </source>
</evidence>
<dbReference type="Gene3D" id="1.10.10.160">
    <property type="match status" value="1"/>
</dbReference>
<dbReference type="Gene3D" id="3.40.50.300">
    <property type="entry name" value="P-loop containing nucleotide triphosphate hydrolases"/>
    <property type="match status" value="2"/>
</dbReference>
<dbReference type="Pfam" id="PF17946">
    <property type="entry name" value="RecC_C"/>
    <property type="match status" value="1"/>
</dbReference>
<organism evidence="12 13">
    <name type="scientific">Alteromonas sediminis</name>
    <dbReference type="NCBI Taxonomy" id="2259342"/>
    <lineage>
        <taxon>Bacteria</taxon>
        <taxon>Pseudomonadati</taxon>
        <taxon>Pseudomonadota</taxon>
        <taxon>Gammaproteobacteria</taxon>
        <taxon>Alteromonadales</taxon>
        <taxon>Alteromonadaceae</taxon>
        <taxon>Alteromonas/Salinimonas group</taxon>
        <taxon>Alteromonas</taxon>
    </lineage>
</organism>
<keyword evidence="1 10" id="KW-0540">Nuclease</keyword>
<evidence type="ECO:0000256" key="4">
    <source>
        <dbReference type="ARBA" id="ARBA00022801"/>
    </source>
</evidence>
<reference evidence="12 13" key="1">
    <citation type="submission" date="2018-11" db="EMBL/GenBank/DDBJ databases">
        <authorList>
            <person name="Ye M.-Q."/>
            <person name="Du Z.-J."/>
        </authorList>
    </citation>
    <scope>NUCLEOTIDE SEQUENCE [LARGE SCALE GENOMIC DNA]</scope>
    <source>
        <strain evidence="12 13">U0105</strain>
    </source>
</reference>
<evidence type="ECO:0000256" key="5">
    <source>
        <dbReference type="ARBA" id="ARBA00022806"/>
    </source>
</evidence>
<dbReference type="GO" id="GO:0008854">
    <property type="term" value="F:exodeoxyribonuclease V activity"/>
    <property type="evidence" value="ECO:0007669"/>
    <property type="project" value="InterPro"/>
</dbReference>
<sequence length="1095" mass="123702">MLTIYPSNRLEHLSALMHAVQVAQPSGVFDADVILVESPGMQHWLQMQLASAQQTPAGAISMNVNFPLTSRFVWEIARSVLGQDAIPEQSPYRREVLQFRILALFQSDAFLTRSEVAPVVTYWQNAHTSHEQTVRRLNLAVALADAFEQYSLFRPDWLACWEAGEDPIGTDTSAWQMQVWRNLVDICGPHPAQLLAKTVEVLSSTDSDALQARLPERIFLFAVNTLAPSLMAFFDALGKHCDIHFFYLNPSQAYWGNVRSDKAIAKSLLRTISGEDEDKGNPLLANLGQQGKDLFNRLVQLESLEIGAFDAPQPSNQSCLLAQIQQDIFMNEPGSLWAKDPDDSINVVSCYTALREVQVLHDHLRKLMISDPDLKARDIVVLCPEIEHYAPYVYSVFSRPSESDGSRLPCSLSDRSVQDADPLVTAFVSLLSLPDSRFSAKELVAYLKQPAISKQFALEENDVALIETWIQAASIRWGLNGTHKASMVDENTTQLSEQNSWEWGLHRLLTGLMGPDQAFFYEYHNKPYLSVPNVEGQQTLVLGKLIRFLVTLHGMATQFRQDYTMPQWVELLRSSADSLFSITAEQEYSWTLITQTLAQLLLHAEQAENSQVFCLAEIKALLMQKLSRPEVKNNFLTGKVTFCSMMPMRSIPFKVVAILGLNDDSFPRKETRSSLNLMHSDSVRQGDRSRSKEDKYLFLEAILSARQYLYLSYQGLSVRDNSERQPSSVVSQFLGILSEQYALELPVHQAPLHSYSPDNFGHLWLSTYEDAFRLAKLLQNPDSIIERQFTPLLPEHEVEDWTVEQVARCFADPLAFFTQYRLGISGFIEGQVLEEFEPFEENALHRFFAFGDALESGFDAIKDRLLLDGHLPDNEVGAHISRQWESGYELLTQAMATHEAPREHVSYQVPFGESVLMMQSHVYGAEHVMVWSGSKSDKRLVHFWLNHLVLNAVKETPISSVAYYVDWSGEPEVRQVTLPLLPSTEAKHILHKVHELLLQFLSYPTLADVRVAEKINKVFDSDTQCFDNSQLHAVFNEAIQGSEMRPGLSSSPYCELFFAAIHTDNLPIPDQSVLSLLIAVYGPLFAQCSDKKVKL</sequence>
<keyword evidence="2 10" id="KW-0547">Nucleotide-binding</keyword>